<keyword evidence="2" id="KW-1133">Transmembrane helix</keyword>
<keyword evidence="2" id="KW-0812">Transmembrane</keyword>
<keyword evidence="3" id="KW-0732">Signal</keyword>
<feature type="signal peptide" evidence="3">
    <location>
        <begin position="1"/>
        <end position="19"/>
    </location>
</feature>
<dbReference type="Proteomes" id="UP001367676">
    <property type="component" value="Unassembled WGS sequence"/>
</dbReference>
<sequence length="354" mass="39684">MKLLYFTVVSSGLLAVVFGQVVFKNDESSSSNPSSKSYTGAGSATGNSSRDGRNLLHWIHSFTNPETDPYLAKANTACLDGDLAECFKAKALSNLDEFFTKESYSLNDNARIVRMPEEHVRRVYQEPFEFTTTGARADEPEWDQFVKFVTRKVERFLKSAAVEVQFSDDVTESGRYSPRFIDEITSELDAIEDKKGGLLTRHKLKKLLIPLLIILKLFKLKLLLFLPLILGLASFKKFLGFLAIVIPGLIGFFRLCKPDLHHNYGNFGHSSFYHRPPQQYASGIRPDHTLYGNEFRATESPDGIQYLYDSYAGGGGSPDYYAKNSADKPGSSGSVAFREDPQKLAYNGYQQSKK</sequence>
<feature type="region of interest" description="Disordered" evidence="1">
    <location>
        <begin position="25"/>
        <end position="49"/>
    </location>
</feature>
<feature type="transmembrane region" description="Helical" evidence="2">
    <location>
        <begin position="207"/>
        <end position="226"/>
    </location>
</feature>
<evidence type="ECO:0000313" key="5">
    <source>
        <dbReference type="Proteomes" id="UP001367676"/>
    </source>
</evidence>
<reference evidence="4 5" key="1">
    <citation type="submission" date="2024-03" db="EMBL/GenBank/DDBJ databases">
        <title>Adaptation during the transition from Ophiocordyceps entomopathogen to insect associate is accompanied by gene loss and intensified selection.</title>
        <authorList>
            <person name="Ward C.M."/>
            <person name="Onetto C.A."/>
            <person name="Borneman A.R."/>
        </authorList>
    </citation>
    <scope>NUCLEOTIDE SEQUENCE [LARGE SCALE GENOMIC DNA]</scope>
    <source>
        <strain evidence="4">AWRI1</strain>
        <tissue evidence="4">Single Adult Female</tissue>
    </source>
</reference>
<feature type="transmembrane region" description="Helical" evidence="2">
    <location>
        <begin position="238"/>
        <end position="255"/>
    </location>
</feature>
<dbReference type="PANTHER" id="PTHR21879:SF10">
    <property type="entry name" value="LP14110P"/>
    <property type="match status" value="1"/>
</dbReference>
<protein>
    <submittedName>
        <fullName evidence="4">Uncharacterized protein</fullName>
    </submittedName>
</protein>
<feature type="chain" id="PRO_5042846062" evidence="3">
    <location>
        <begin position="20"/>
        <end position="354"/>
    </location>
</feature>
<dbReference type="AlphaFoldDB" id="A0AAN9Y4X2"/>
<organism evidence="4 5">
    <name type="scientific">Parthenolecanium corni</name>
    <dbReference type="NCBI Taxonomy" id="536013"/>
    <lineage>
        <taxon>Eukaryota</taxon>
        <taxon>Metazoa</taxon>
        <taxon>Ecdysozoa</taxon>
        <taxon>Arthropoda</taxon>
        <taxon>Hexapoda</taxon>
        <taxon>Insecta</taxon>
        <taxon>Pterygota</taxon>
        <taxon>Neoptera</taxon>
        <taxon>Paraneoptera</taxon>
        <taxon>Hemiptera</taxon>
        <taxon>Sternorrhyncha</taxon>
        <taxon>Coccoidea</taxon>
        <taxon>Coccidae</taxon>
        <taxon>Parthenolecanium</taxon>
    </lineage>
</organism>
<dbReference type="GO" id="GO:0016020">
    <property type="term" value="C:membrane"/>
    <property type="evidence" value="ECO:0007669"/>
    <property type="project" value="TreeGrafter"/>
</dbReference>
<evidence type="ECO:0000256" key="3">
    <source>
        <dbReference type="SAM" id="SignalP"/>
    </source>
</evidence>
<keyword evidence="5" id="KW-1185">Reference proteome</keyword>
<keyword evidence="2" id="KW-0472">Membrane</keyword>
<proteinExistence type="predicted"/>
<evidence type="ECO:0000256" key="1">
    <source>
        <dbReference type="SAM" id="MobiDB-lite"/>
    </source>
</evidence>
<dbReference type="EMBL" id="JBBCAQ010000022">
    <property type="protein sequence ID" value="KAK7591302.1"/>
    <property type="molecule type" value="Genomic_DNA"/>
</dbReference>
<feature type="compositionally biased region" description="Polar residues" evidence="1">
    <location>
        <begin position="38"/>
        <end position="49"/>
    </location>
</feature>
<gene>
    <name evidence="4" type="ORF">V9T40_002915</name>
</gene>
<name>A0AAN9Y4X2_9HEMI</name>
<dbReference type="PANTHER" id="PTHR21879">
    <property type="entry name" value="FI03362P-RELATED-RELATED"/>
    <property type="match status" value="1"/>
</dbReference>
<evidence type="ECO:0000256" key="2">
    <source>
        <dbReference type="SAM" id="Phobius"/>
    </source>
</evidence>
<accession>A0AAN9Y4X2</accession>
<dbReference type="Pfam" id="PF07898">
    <property type="entry name" value="DUF1676"/>
    <property type="match status" value="1"/>
</dbReference>
<dbReference type="InterPro" id="IPR012464">
    <property type="entry name" value="DUF1676"/>
</dbReference>
<comment type="caution">
    <text evidence="4">The sequence shown here is derived from an EMBL/GenBank/DDBJ whole genome shotgun (WGS) entry which is preliminary data.</text>
</comment>
<feature type="compositionally biased region" description="Low complexity" evidence="1">
    <location>
        <begin position="28"/>
        <end position="37"/>
    </location>
</feature>
<evidence type="ECO:0000313" key="4">
    <source>
        <dbReference type="EMBL" id="KAK7591302.1"/>
    </source>
</evidence>